<feature type="signal peptide" evidence="2">
    <location>
        <begin position="1"/>
        <end position="21"/>
    </location>
</feature>
<keyword evidence="4" id="KW-1185">Reference proteome</keyword>
<evidence type="ECO:0000256" key="1">
    <source>
        <dbReference type="SAM" id="Coils"/>
    </source>
</evidence>
<dbReference type="AlphaFoldDB" id="A0A6M4MHI2"/>
<keyword evidence="1" id="KW-0175">Coiled coil</keyword>
<evidence type="ECO:0000313" key="4">
    <source>
        <dbReference type="Proteomes" id="UP000219285"/>
    </source>
</evidence>
<proteinExistence type="predicted"/>
<dbReference type="EMBL" id="CP052766">
    <property type="protein sequence ID" value="QJR82569.1"/>
    <property type="molecule type" value="Genomic_DNA"/>
</dbReference>
<evidence type="ECO:0008006" key="5">
    <source>
        <dbReference type="Google" id="ProtNLM"/>
    </source>
</evidence>
<dbReference type="InterPro" id="IPR003903">
    <property type="entry name" value="UIM_dom"/>
</dbReference>
<dbReference type="PIRSF" id="PIRSF028200">
    <property type="entry name" value="UCP028200"/>
    <property type="match status" value="1"/>
</dbReference>
<organism evidence="3 4">
    <name type="scientific">Alteromonas pelagimontana</name>
    <dbReference type="NCBI Taxonomy" id="1858656"/>
    <lineage>
        <taxon>Bacteria</taxon>
        <taxon>Pseudomonadati</taxon>
        <taxon>Pseudomonadota</taxon>
        <taxon>Gammaproteobacteria</taxon>
        <taxon>Alteromonadales</taxon>
        <taxon>Alteromonadaceae</taxon>
        <taxon>Alteromonas/Salinimonas group</taxon>
        <taxon>Alteromonas</taxon>
    </lineage>
</organism>
<dbReference type="PROSITE" id="PS51257">
    <property type="entry name" value="PROKAR_LIPOPROTEIN"/>
    <property type="match status" value="1"/>
</dbReference>
<dbReference type="KEGG" id="apel:CA267_018325"/>
<dbReference type="Pfam" id="PF19795">
    <property type="entry name" value="DUF6279"/>
    <property type="match status" value="1"/>
</dbReference>
<feature type="coiled-coil region" evidence="1">
    <location>
        <begin position="125"/>
        <end position="172"/>
    </location>
</feature>
<sequence length="282" mass="33334">MKNLLMGLGLMFLAGCSSKLAYNNLDWLVYWYMDDYIELNDAQEKAFDKKLSGWLDWHRSQELQKYIEQLKTLRTDVENDNLTESQLLKHLSEATDHWHRVRNKLAPQLAAMAEKLEDEQVIRLFAALEADNKEEEEELQELLEESEEEQAKDHLEDMEEDMEERLGDLTHEQKAIIARFSPRFTSTHAEWLQYRRDTQQAARKLFATRQSNPDFVADLTYVMTHPDEYRSESYQQHRAQNRELYAQMAAAIAKTLTPEQKHKLLREINDTISDFEGFQQDD</sequence>
<dbReference type="Proteomes" id="UP000219285">
    <property type="component" value="Chromosome"/>
</dbReference>
<evidence type="ECO:0000256" key="2">
    <source>
        <dbReference type="SAM" id="SignalP"/>
    </source>
</evidence>
<name>A0A6M4MHI2_9ALTE</name>
<accession>A0A6M4MHI2</accession>
<dbReference type="OrthoDB" id="5767052at2"/>
<gene>
    <name evidence="3" type="ORF">CA267_018325</name>
</gene>
<dbReference type="PROSITE" id="PS50330">
    <property type="entry name" value="UIM"/>
    <property type="match status" value="1"/>
</dbReference>
<reference evidence="3 4" key="2">
    <citation type="submission" date="2020-04" db="EMBL/GenBank/DDBJ databases">
        <title>Complete genome sequence of Alteromonas pelagimontana 5.12T.</title>
        <authorList>
            <person name="Sinha R.K."/>
            <person name="Krishnan K.P."/>
            <person name="Kurian J.P."/>
        </authorList>
    </citation>
    <scope>NUCLEOTIDE SEQUENCE [LARGE SCALE GENOMIC DNA]</scope>
    <source>
        <strain evidence="3 4">5.12</strain>
    </source>
</reference>
<feature type="chain" id="PRO_5028942210" description="Lipoprotein" evidence="2">
    <location>
        <begin position="22"/>
        <end position="282"/>
    </location>
</feature>
<protein>
    <recommendedName>
        <fullName evidence="5">Lipoprotein</fullName>
    </recommendedName>
</protein>
<dbReference type="RefSeq" id="WP_075609450.1">
    <property type="nucleotide sequence ID" value="NZ_CP052766.1"/>
</dbReference>
<keyword evidence="2" id="KW-0732">Signal</keyword>
<reference evidence="4" key="1">
    <citation type="submission" date="2014-12" db="EMBL/GenBank/DDBJ databases">
        <title>Complete genome sequence of a multi-drug resistant Klebsiella pneumoniae.</title>
        <authorList>
            <person name="Hua X."/>
            <person name="Chen Q."/>
            <person name="Li X."/>
            <person name="Feng Y."/>
            <person name="Ruan Z."/>
            <person name="Yu Y."/>
        </authorList>
    </citation>
    <scope>NUCLEOTIDE SEQUENCE [LARGE SCALE GENOMIC DNA]</scope>
    <source>
        <strain evidence="4">5.12</strain>
    </source>
</reference>
<dbReference type="InterPro" id="IPR016875">
    <property type="entry name" value="UCP028200"/>
</dbReference>
<evidence type="ECO:0000313" key="3">
    <source>
        <dbReference type="EMBL" id="QJR82569.1"/>
    </source>
</evidence>